<gene>
    <name evidence="2" type="ORF">LS71_002425</name>
</gene>
<evidence type="ECO:0000259" key="1">
    <source>
        <dbReference type="SMART" id="SM00072"/>
    </source>
</evidence>
<organism evidence="2 3">
    <name type="scientific">Helicobacter jaachi</name>
    <dbReference type="NCBI Taxonomy" id="1677920"/>
    <lineage>
        <taxon>Bacteria</taxon>
        <taxon>Pseudomonadati</taxon>
        <taxon>Campylobacterota</taxon>
        <taxon>Epsilonproteobacteria</taxon>
        <taxon>Campylobacterales</taxon>
        <taxon>Helicobacteraceae</taxon>
        <taxon>Helicobacter</taxon>
    </lineage>
</organism>
<reference evidence="2 3" key="1">
    <citation type="journal article" date="2014" name="Genome Announc.">
        <title>Draft genome sequences of eight enterohepatic helicobacter species isolated from both laboratory and wild rodents.</title>
        <authorList>
            <person name="Sheh A."/>
            <person name="Shen Z."/>
            <person name="Fox J.G."/>
        </authorList>
    </citation>
    <scope>NUCLEOTIDE SEQUENCE [LARGE SCALE GENOMIC DNA]</scope>
    <source>
        <strain evidence="2 3">MIT 09-6949</strain>
    </source>
</reference>
<dbReference type="STRING" id="1677920.LS71_02870"/>
<keyword evidence="2" id="KW-0378">Hydrolase</keyword>
<name>A0A4U8TCE8_9HELI</name>
<evidence type="ECO:0000313" key="2">
    <source>
        <dbReference type="EMBL" id="TLD97619.1"/>
    </source>
</evidence>
<dbReference type="SUPFAM" id="SSF52540">
    <property type="entry name" value="P-loop containing nucleoside triphosphate hydrolases"/>
    <property type="match status" value="1"/>
</dbReference>
<dbReference type="Proteomes" id="UP000029733">
    <property type="component" value="Unassembled WGS sequence"/>
</dbReference>
<dbReference type="InterPro" id="IPR027417">
    <property type="entry name" value="P-loop_NTPase"/>
</dbReference>
<dbReference type="EMBL" id="JRPR02000001">
    <property type="protein sequence ID" value="TLD97619.1"/>
    <property type="molecule type" value="Genomic_DNA"/>
</dbReference>
<dbReference type="GO" id="GO:0016787">
    <property type="term" value="F:hydrolase activity"/>
    <property type="evidence" value="ECO:0007669"/>
    <property type="project" value="UniProtKB-KW"/>
</dbReference>
<dbReference type="InterPro" id="IPR008145">
    <property type="entry name" value="GK/Ca_channel_bsu"/>
</dbReference>
<dbReference type="InterPro" id="IPR001279">
    <property type="entry name" value="Metallo-B-lactamas"/>
</dbReference>
<feature type="domain" description="Guanylate kinase/L-type calcium channel beta subunit" evidence="1">
    <location>
        <begin position="3"/>
        <end position="176"/>
    </location>
</feature>
<keyword evidence="3" id="KW-1185">Reference proteome</keyword>
<dbReference type="InterPro" id="IPR036866">
    <property type="entry name" value="RibonucZ/Hydroxyglut_hydro"/>
</dbReference>
<dbReference type="RefSeq" id="WP_052057885.1">
    <property type="nucleotide sequence ID" value="NZ_JRPR02000001.1"/>
</dbReference>
<protein>
    <submittedName>
        <fullName evidence="2">MBL fold metallo-hydrolase</fullName>
    </submittedName>
</protein>
<dbReference type="AlphaFoldDB" id="A0A4U8TCE8"/>
<dbReference type="SUPFAM" id="SSF56281">
    <property type="entry name" value="Metallo-hydrolase/oxidoreductase"/>
    <property type="match status" value="1"/>
</dbReference>
<sequence>MQNSVIILIVGASGAGKDSLLNVAKKHFKDNASFNFVQRFIDRIPDNNEKNFFIDTASFNLLDNFFISKWEANAHHYGIPKHFIKPNCINIISISREAIKDFESKFKNVYVIEIYVPLSLLKQRLEARGREDSNQIEHRLKMAKKKVKARNLTRFNNARNFTQCGKKFCDLIQSIAASSDFSKDYIESNLQDFIDSKNPFNFFTPSNNPSKILYFLGSSDSGAIPVHNCNCKACEKYRKENKKNLSTCAFLTLDSKFILLDCGIDEISNIFDGNKIAAIFLTHFHADHALGLLRLRYSKDKIICYHPSDEQGFGDLFKHKKNIIYKALKPFESVKIKHITFTALPLIHSKPTFGYFIESKSENIAYLTDCAGLKKDSMDFLKSKNIDICYIDAGAFIESNDLSQKPKKDSPNHLSYLEAQHIIDTLKPKTARLMHISHRILQSLSTQNLRYEYVL</sequence>
<accession>A0A4U8TCE8</accession>
<dbReference type="OrthoDB" id="9800940at2"/>
<proteinExistence type="predicted"/>
<dbReference type="PANTHER" id="PTHR42663">
    <property type="entry name" value="HYDROLASE C777.06C-RELATED-RELATED"/>
    <property type="match status" value="1"/>
</dbReference>
<dbReference type="Gene3D" id="3.40.50.300">
    <property type="entry name" value="P-loop containing nucleotide triphosphate hydrolases"/>
    <property type="match status" value="1"/>
</dbReference>
<evidence type="ECO:0000313" key="3">
    <source>
        <dbReference type="Proteomes" id="UP000029733"/>
    </source>
</evidence>
<dbReference type="Gene3D" id="3.60.15.10">
    <property type="entry name" value="Ribonuclease Z/Hydroxyacylglutathione hydrolase-like"/>
    <property type="match status" value="1"/>
</dbReference>
<comment type="caution">
    <text evidence="2">The sequence shown here is derived from an EMBL/GenBank/DDBJ whole genome shotgun (WGS) entry which is preliminary data.</text>
</comment>
<dbReference type="SMART" id="SM00072">
    <property type="entry name" value="GuKc"/>
    <property type="match status" value="1"/>
</dbReference>
<dbReference type="PANTHER" id="PTHR42663:SF6">
    <property type="entry name" value="HYDROLASE C777.06C-RELATED"/>
    <property type="match status" value="1"/>
</dbReference>
<dbReference type="Pfam" id="PF12706">
    <property type="entry name" value="Lactamase_B_2"/>
    <property type="match status" value="1"/>
</dbReference>